<dbReference type="PROSITE" id="PS51039">
    <property type="entry name" value="ZF_AN1"/>
    <property type="match status" value="1"/>
</dbReference>
<dbReference type="Proteomes" id="UP000001514">
    <property type="component" value="Unassembled WGS sequence"/>
</dbReference>
<dbReference type="HOGENOM" id="CLU_057016_5_0_1"/>
<dbReference type="Pfam" id="PF01428">
    <property type="entry name" value="zf-AN1"/>
    <property type="match status" value="1"/>
</dbReference>
<evidence type="ECO:0000256" key="1">
    <source>
        <dbReference type="ARBA" id="ARBA00003732"/>
    </source>
</evidence>
<feature type="domain" description="AN1-type" evidence="8">
    <location>
        <begin position="147"/>
        <end position="193"/>
    </location>
</feature>
<dbReference type="EMBL" id="GL377565">
    <property type="protein sequence ID" value="EFJ38775.1"/>
    <property type="molecule type" value="Genomic_DNA"/>
</dbReference>
<dbReference type="OrthoDB" id="428577at2759"/>
<sequence>MAQESWKCDQDETGCQPPEGPILCANNCGFFGSKATMNLCSKCYRDVVLSQAKVSTAKNALEQLPLLINNTNANNNSSAATAAAATTAATIAAATTATANATGMDQGVALDEQIVLPEAVTTSSEMNPSSGDGVADALVTSPEASGSRPPNRCNACNKRVGLTGFNCRCGNVYCALHRYSDKHNCTYDYKSVGRDAIAKANPVVKADKIDKI</sequence>
<dbReference type="SMART" id="SM00154">
    <property type="entry name" value="ZnF_AN1"/>
    <property type="match status" value="1"/>
</dbReference>
<dbReference type="STRING" id="88036.D8QNK3"/>
<dbReference type="InterPro" id="IPR050652">
    <property type="entry name" value="AN1_A20_ZnFinger"/>
</dbReference>
<evidence type="ECO:0000313" key="9">
    <source>
        <dbReference type="EMBL" id="EFJ38775.1"/>
    </source>
</evidence>
<dbReference type="AlphaFoldDB" id="D8QNK3"/>
<dbReference type="SUPFAM" id="SSF57716">
    <property type="entry name" value="Glucocorticoid receptor-like (DNA-binding domain)"/>
    <property type="match status" value="1"/>
</dbReference>
<dbReference type="KEGG" id="smo:SELMODRAFT_270230"/>
<keyword evidence="4" id="KW-0862">Zinc</keyword>
<dbReference type="PANTHER" id="PTHR10634:SF149">
    <property type="entry name" value="AN1-TYPE DOMAIN-CONTAINING PROTEIN-RELATED"/>
    <property type="match status" value="1"/>
</dbReference>
<evidence type="ECO:0000256" key="2">
    <source>
        <dbReference type="ARBA" id="ARBA00022723"/>
    </source>
</evidence>
<evidence type="ECO:0008006" key="11">
    <source>
        <dbReference type="Google" id="ProtNLM"/>
    </source>
</evidence>
<dbReference type="GO" id="GO:0003677">
    <property type="term" value="F:DNA binding"/>
    <property type="evidence" value="ECO:0007669"/>
    <property type="project" value="InterPro"/>
</dbReference>
<protein>
    <recommendedName>
        <fullName evidence="11">AN1-type domain-containing protein</fullName>
    </recommendedName>
</protein>
<dbReference type="Gene3D" id="1.20.5.4770">
    <property type="match status" value="1"/>
</dbReference>
<dbReference type="InterPro" id="IPR000058">
    <property type="entry name" value="Znf_AN1"/>
</dbReference>
<dbReference type="FunCoup" id="D8QNK3">
    <property type="interactions" value="3431"/>
</dbReference>
<reference evidence="9 10" key="1">
    <citation type="journal article" date="2011" name="Science">
        <title>The Selaginella genome identifies genetic changes associated with the evolution of vascular plants.</title>
        <authorList>
            <person name="Banks J.A."/>
            <person name="Nishiyama T."/>
            <person name="Hasebe M."/>
            <person name="Bowman J.L."/>
            <person name="Gribskov M."/>
            <person name="dePamphilis C."/>
            <person name="Albert V.A."/>
            <person name="Aono N."/>
            <person name="Aoyama T."/>
            <person name="Ambrose B.A."/>
            <person name="Ashton N.W."/>
            <person name="Axtell M.J."/>
            <person name="Barker E."/>
            <person name="Barker M.S."/>
            <person name="Bennetzen J.L."/>
            <person name="Bonawitz N.D."/>
            <person name="Chapple C."/>
            <person name="Cheng C."/>
            <person name="Correa L.G."/>
            <person name="Dacre M."/>
            <person name="DeBarry J."/>
            <person name="Dreyer I."/>
            <person name="Elias M."/>
            <person name="Engstrom E.M."/>
            <person name="Estelle M."/>
            <person name="Feng L."/>
            <person name="Finet C."/>
            <person name="Floyd S.K."/>
            <person name="Frommer W.B."/>
            <person name="Fujita T."/>
            <person name="Gramzow L."/>
            <person name="Gutensohn M."/>
            <person name="Harholt J."/>
            <person name="Hattori M."/>
            <person name="Heyl A."/>
            <person name="Hirai T."/>
            <person name="Hiwatashi Y."/>
            <person name="Ishikawa M."/>
            <person name="Iwata M."/>
            <person name="Karol K.G."/>
            <person name="Koehler B."/>
            <person name="Kolukisaoglu U."/>
            <person name="Kubo M."/>
            <person name="Kurata T."/>
            <person name="Lalonde S."/>
            <person name="Li K."/>
            <person name="Li Y."/>
            <person name="Litt A."/>
            <person name="Lyons E."/>
            <person name="Manning G."/>
            <person name="Maruyama T."/>
            <person name="Michael T.P."/>
            <person name="Mikami K."/>
            <person name="Miyazaki S."/>
            <person name="Morinaga S."/>
            <person name="Murata T."/>
            <person name="Mueller-Roeber B."/>
            <person name="Nelson D.R."/>
            <person name="Obara M."/>
            <person name="Oguri Y."/>
            <person name="Olmstead R.G."/>
            <person name="Onodera N."/>
            <person name="Petersen B.L."/>
            <person name="Pils B."/>
            <person name="Prigge M."/>
            <person name="Rensing S.A."/>
            <person name="Riano-Pachon D.M."/>
            <person name="Roberts A.W."/>
            <person name="Sato Y."/>
            <person name="Scheller H.V."/>
            <person name="Schulz B."/>
            <person name="Schulz C."/>
            <person name="Shakirov E.V."/>
            <person name="Shibagaki N."/>
            <person name="Shinohara N."/>
            <person name="Shippen D.E."/>
            <person name="Soerensen I."/>
            <person name="Sotooka R."/>
            <person name="Sugimoto N."/>
            <person name="Sugita M."/>
            <person name="Sumikawa N."/>
            <person name="Tanurdzic M."/>
            <person name="Theissen G."/>
            <person name="Ulvskov P."/>
            <person name="Wakazuki S."/>
            <person name="Weng J.K."/>
            <person name="Willats W.W."/>
            <person name="Wipf D."/>
            <person name="Wolf P.G."/>
            <person name="Yang L."/>
            <person name="Zimmer A.D."/>
            <person name="Zhu Q."/>
            <person name="Mitros T."/>
            <person name="Hellsten U."/>
            <person name="Loque D."/>
            <person name="Otillar R."/>
            <person name="Salamov A."/>
            <person name="Schmutz J."/>
            <person name="Shapiro H."/>
            <person name="Lindquist E."/>
            <person name="Lucas S."/>
            <person name="Rokhsar D."/>
            <person name="Grigoriev I.V."/>
        </authorList>
    </citation>
    <scope>NUCLEOTIDE SEQUENCE [LARGE SCALE GENOMIC DNA]</scope>
</reference>
<dbReference type="SMART" id="SM00259">
    <property type="entry name" value="ZnF_A20"/>
    <property type="match status" value="1"/>
</dbReference>
<evidence type="ECO:0000259" key="7">
    <source>
        <dbReference type="PROSITE" id="PS51036"/>
    </source>
</evidence>
<dbReference type="PROSITE" id="PS51036">
    <property type="entry name" value="ZF_A20"/>
    <property type="match status" value="1"/>
</dbReference>
<dbReference type="SUPFAM" id="SSF118310">
    <property type="entry name" value="AN1-like Zinc finger"/>
    <property type="match status" value="1"/>
</dbReference>
<feature type="region of interest" description="Disordered" evidence="6">
    <location>
        <begin position="122"/>
        <end position="151"/>
    </location>
</feature>
<dbReference type="Gramene" id="EFJ38775">
    <property type="protein sequence ID" value="EFJ38775"/>
    <property type="gene ID" value="SELMODRAFT_270230"/>
</dbReference>
<keyword evidence="10" id="KW-1185">Reference proteome</keyword>
<evidence type="ECO:0000256" key="4">
    <source>
        <dbReference type="ARBA" id="ARBA00022833"/>
    </source>
</evidence>
<dbReference type="Pfam" id="PF01754">
    <property type="entry name" value="zf-A20"/>
    <property type="match status" value="1"/>
</dbReference>
<dbReference type="eggNOG" id="KOG3173">
    <property type="taxonomic scope" value="Eukaryota"/>
</dbReference>
<keyword evidence="2" id="KW-0479">Metal-binding</keyword>
<comment type="function">
    <text evidence="1">May be involved in environmental stress response.</text>
</comment>
<evidence type="ECO:0000256" key="5">
    <source>
        <dbReference type="PROSITE-ProRule" id="PRU00449"/>
    </source>
</evidence>
<organism evidence="10">
    <name type="scientific">Selaginella moellendorffii</name>
    <name type="common">Spikemoss</name>
    <dbReference type="NCBI Taxonomy" id="88036"/>
    <lineage>
        <taxon>Eukaryota</taxon>
        <taxon>Viridiplantae</taxon>
        <taxon>Streptophyta</taxon>
        <taxon>Embryophyta</taxon>
        <taxon>Tracheophyta</taxon>
        <taxon>Lycopodiopsida</taxon>
        <taxon>Selaginellales</taxon>
        <taxon>Selaginellaceae</taxon>
        <taxon>Selaginella</taxon>
    </lineage>
</organism>
<evidence type="ECO:0000259" key="8">
    <source>
        <dbReference type="PROSITE" id="PS51039"/>
    </source>
</evidence>
<keyword evidence="3 5" id="KW-0863">Zinc-finger</keyword>
<dbReference type="InterPro" id="IPR035896">
    <property type="entry name" value="AN1-like_Znf"/>
</dbReference>
<name>D8QNK3_SELML</name>
<dbReference type="OMA" id="QMAQESW"/>
<dbReference type="InterPro" id="IPR002653">
    <property type="entry name" value="Znf_A20"/>
</dbReference>
<dbReference type="InParanoid" id="D8QNK3"/>
<evidence type="ECO:0000256" key="3">
    <source>
        <dbReference type="ARBA" id="ARBA00022771"/>
    </source>
</evidence>
<evidence type="ECO:0000256" key="6">
    <source>
        <dbReference type="SAM" id="MobiDB-lite"/>
    </source>
</evidence>
<gene>
    <name evidence="9" type="ORF">SELMODRAFT_270230</name>
</gene>
<accession>D8QNK3</accession>
<dbReference type="Gene3D" id="4.10.1110.10">
    <property type="entry name" value="AN1-like Zinc finger"/>
    <property type="match status" value="1"/>
</dbReference>
<proteinExistence type="predicted"/>
<dbReference type="PANTHER" id="PTHR10634">
    <property type="entry name" value="AN1-TYPE ZINC FINGER PROTEIN"/>
    <property type="match status" value="1"/>
</dbReference>
<evidence type="ECO:0000313" key="10">
    <source>
        <dbReference type="Proteomes" id="UP000001514"/>
    </source>
</evidence>
<dbReference type="GO" id="GO:0008270">
    <property type="term" value="F:zinc ion binding"/>
    <property type="evidence" value="ECO:0007669"/>
    <property type="project" value="UniProtKB-KW"/>
</dbReference>
<dbReference type="FunFam" id="4.10.1110.10:FF:000001">
    <property type="entry name" value="Zinc finger AN1-type containing 6"/>
    <property type="match status" value="1"/>
</dbReference>
<feature type="domain" description="A20-type" evidence="7">
    <location>
        <begin position="18"/>
        <end position="52"/>
    </location>
</feature>